<dbReference type="OrthoDB" id="9803030at2"/>
<keyword evidence="7" id="KW-1185">Reference proteome</keyword>
<dbReference type="InterPro" id="IPR005119">
    <property type="entry name" value="LysR_subst-bd"/>
</dbReference>
<dbReference type="RefSeq" id="WP_027246620.1">
    <property type="nucleotide sequence ID" value="NZ_CP016366.1"/>
</dbReference>
<keyword evidence="2" id="KW-0805">Transcription regulation</keyword>
<dbReference type="KEGG" id="php:PhaeoP97_03808"/>
<evidence type="ECO:0000259" key="5">
    <source>
        <dbReference type="PROSITE" id="PS50931"/>
    </source>
</evidence>
<organism evidence="6 7">
    <name type="scientific">Phaeobacter porticola</name>
    <dbReference type="NCBI Taxonomy" id="1844006"/>
    <lineage>
        <taxon>Bacteria</taxon>
        <taxon>Pseudomonadati</taxon>
        <taxon>Pseudomonadota</taxon>
        <taxon>Alphaproteobacteria</taxon>
        <taxon>Rhodobacterales</taxon>
        <taxon>Roseobacteraceae</taxon>
        <taxon>Phaeobacter</taxon>
    </lineage>
</organism>
<dbReference type="EMBL" id="CP016366">
    <property type="protein sequence ID" value="APG49158.1"/>
    <property type="molecule type" value="Genomic_DNA"/>
</dbReference>
<proteinExistence type="inferred from homology"/>
<geneLocation type="plasmid" evidence="7">
    <name>pp97_b</name>
</geneLocation>
<dbReference type="PANTHER" id="PTHR30419">
    <property type="entry name" value="HTH-TYPE TRANSCRIPTIONAL REGULATOR YBHD"/>
    <property type="match status" value="1"/>
</dbReference>
<dbReference type="GO" id="GO:0003700">
    <property type="term" value="F:DNA-binding transcription factor activity"/>
    <property type="evidence" value="ECO:0007669"/>
    <property type="project" value="InterPro"/>
</dbReference>
<dbReference type="PANTHER" id="PTHR30419:SF8">
    <property type="entry name" value="NITROGEN ASSIMILATION TRANSCRIPTIONAL ACTIVATOR-RELATED"/>
    <property type="match status" value="1"/>
</dbReference>
<dbReference type="PROSITE" id="PS50931">
    <property type="entry name" value="HTH_LYSR"/>
    <property type="match status" value="1"/>
</dbReference>
<dbReference type="GO" id="GO:0005829">
    <property type="term" value="C:cytosol"/>
    <property type="evidence" value="ECO:0007669"/>
    <property type="project" value="TreeGrafter"/>
</dbReference>
<dbReference type="InterPro" id="IPR036388">
    <property type="entry name" value="WH-like_DNA-bd_sf"/>
</dbReference>
<dbReference type="SUPFAM" id="SSF46785">
    <property type="entry name" value="Winged helix' DNA-binding domain"/>
    <property type="match status" value="1"/>
</dbReference>
<dbReference type="Gene3D" id="1.10.10.10">
    <property type="entry name" value="Winged helix-like DNA-binding domain superfamily/Winged helix DNA-binding domain"/>
    <property type="match status" value="1"/>
</dbReference>
<dbReference type="GO" id="GO:0003677">
    <property type="term" value="F:DNA binding"/>
    <property type="evidence" value="ECO:0007669"/>
    <property type="project" value="UniProtKB-KW"/>
</dbReference>
<dbReference type="InterPro" id="IPR036390">
    <property type="entry name" value="WH_DNA-bd_sf"/>
</dbReference>
<evidence type="ECO:0000256" key="4">
    <source>
        <dbReference type="ARBA" id="ARBA00023163"/>
    </source>
</evidence>
<dbReference type="SUPFAM" id="SSF53850">
    <property type="entry name" value="Periplasmic binding protein-like II"/>
    <property type="match status" value="1"/>
</dbReference>
<dbReference type="InterPro" id="IPR050950">
    <property type="entry name" value="HTH-type_LysR_regulators"/>
</dbReference>
<evidence type="ECO:0000256" key="3">
    <source>
        <dbReference type="ARBA" id="ARBA00023125"/>
    </source>
</evidence>
<dbReference type="PRINTS" id="PR00039">
    <property type="entry name" value="HTHLYSR"/>
</dbReference>
<name>A0A1L3IAV6_9RHOB</name>
<comment type="similarity">
    <text evidence="1">Belongs to the LysR transcriptional regulatory family.</text>
</comment>
<protein>
    <submittedName>
        <fullName evidence="6">Transcriptional regulator, LysR family</fullName>
    </submittedName>
</protein>
<gene>
    <name evidence="6" type="ORF">PhaeoP97_03808</name>
</gene>
<dbReference type="Pfam" id="PF03466">
    <property type="entry name" value="LysR_substrate"/>
    <property type="match status" value="1"/>
</dbReference>
<keyword evidence="6" id="KW-0614">Plasmid</keyword>
<dbReference type="FunFam" id="1.10.10.10:FF:000001">
    <property type="entry name" value="LysR family transcriptional regulator"/>
    <property type="match status" value="1"/>
</dbReference>
<reference evidence="7" key="1">
    <citation type="submission" date="2016-07" db="EMBL/GenBank/DDBJ databases">
        <title>Phaeobacter portensis sp. nov., a tropodithietic acid producing bacterium isolated from a German harbor.</title>
        <authorList>
            <person name="Freese H.M."/>
            <person name="Bunk B."/>
            <person name="Breider S."/>
            <person name="Brinkhoff T."/>
        </authorList>
    </citation>
    <scope>NUCLEOTIDE SEQUENCE [LARGE SCALE GENOMIC DNA]</scope>
    <source>
        <strain evidence="7">P97</strain>
        <plasmid evidence="7">pp97_b</plasmid>
    </source>
</reference>
<dbReference type="Proteomes" id="UP000183859">
    <property type="component" value="Plasmid pP97_b"/>
</dbReference>
<accession>A0A1L3IAV6</accession>
<keyword evidence="4" id="KW-0804">Transcription</keyword>
<dbReference type="AlphaFoldDB" id="A0A1L3IAV6"/>
<feature type="domain" description="HTH lysR-type" evidence="5">
    <location>
        <begin position="16"/>
        <end position="73"/>
    </location>
</feature>
<evidence type="ECO:0000256" key="2">
    <source>
        <dbReference type="ARBA" id="ARBA00023015"/>
    </source>
</evidence>
<dbReference type="Gene3D" id="3.40.190.290">
    <property type="match status" value="1"/>
</dbReference>
<evidence type="ECO:0000313" key="7">
    <source>
        <dbReference type="Proteomes" id="UP000183859"/>
    </source>
</evidence>
<dbReference type="InterPro" id="IPR000847">
    <property type="entry name" value="LysR_HTH_N"/>
</dbReference>
<keyword evidence="3" id="KW-0238">DNA-binding</keyword>
<sequence>MVSRHTRIVEKVQTRLKFRQLRLLVAVGQHQNIQGAARELNVSQPAATKMIKDLELDFEVQLFDRTNRGVIPTAYGEALIRQGQLILAQVSNAAQELDDLNDGSSGRVVIGSLLAASSGLLPQAIDQLMQERPHVAVKVVEGTNDALMPALRRGAIDMVVGRLPTHRHRDEIAQSKLFDETIVAVTGPDHPLVGQTGLSFEDLKPFGWILPPPETSLRRQVDMFFGGQGMYAPASHVDSVSFLTNRSLLQRRSLICLMPRHVPEQDIAWGSLSRLDWQVPFGAGPVGISLNAKARLSPAAKALIGYLEQATAEQS</sequence>
<dbReference type="Pfam" id="PF00126">
    <property type="entry name" value="HTH_1"/>
    <property type="match status" value="1"/>
</dbReference>
<evidence type="ECO:0000256" key="1">
    <source>
        <dbReference type="ARBA" id="ARBA00009437"/>
    </source>
</evidence>
<evidence type="ECO:0000313" key="6">
    <source>
        <dbReference type="EMBL" id="APG49158.1"/>
    </source>
</evidence>